<gene>
    <name evidence="2" type="ORF">CCMA1212_003530</name>
</gene>
<reference evidence="2 3" key="1">
    <citation type="submission" date="2018-01" db="EMBL/GenBank/DDBJ databases">
        <title>Genome characterization of the sugarcane-associated fungus Trichoderma ghanense CCMA-1212 and their application in lignocelulose bioconversion.</title>
        <authorList>
            <person name="Steindorff A.S."/>
            <person name="Mendes T.D."/>
            <person name="Vilela E.S.D."/>
            <person name="Rodrigues D.S."/>
            <person name="Formighieri E.F."/>
            <person name="Melo I.S."/>
            <person name="Favaro L.C.L."/>
        </authorList>
    </citation>
    <scope>NUCLEOTIDE SEQUENCE [LARGE SCALE GENOMIC DNA]</scope>
    <source>
        <strain evidence="2 3">CCMA-1212</strain>
    </source>
</reference>
<comment type="caution">
    <text evidence="2">The sequence shown here is derived from an EMBL/GenBank/DDBJ whole genome shotgun (WGS) entry which is preliminary data.</text>
</comment>
<organism evidence="2 3">
    <name type="scientific">Trichoderma ghanense</name>
    <dbReference type="NCBI Taxonomy" id="65468"/>
    <lineage>
        <taxon>Eukaryota</taxon>
        <taxon>Fungi</taxon>
        <taxon>Dikarya</taxon>
        <taxon>Ascomycota</taxon>
        <taxon>Pezizomycotina</taxon>
        <taxon>Sordariomycetes</taxon>
        <taxon>Hypocreomycetidae</taxon>
        <taxon>Hypocreales</taxon>
        <taxon>Hypocreaceae</taxon>
        <taxon>Trichoderma</taxon>
    </lineage>
</organism>
<dbReference type="Proteomes" id="UP001642720">
    <property type="component" value="Unassembled WGS sequence"/>
</dbReference>
<dbReference type="RefSeq" id="XP_073560603.1">
    <property type="nucleotide sequence ID" value="XM_073700875.1"/>
</dbReference>
<evidence type="ECO:0000313" key="3">
    <source>
        <dbReference type="Proteomes" id="UP001642720"/>
    </source>
</evidence>
<accession>A0ABY2H7T4</accession>
<feature type="compositionally biased region" description="Polar residues" evidence="1">
    <location>
        <begin position="11"/>
        <end position="21"/>
    </location>
</feature>
<proteinExistence type="predicted"/>
<keyword evidence="3" id="KW-1185">Reference proteome</keyword>
<name>A0ABY2H7T4_9HYPO</name>
<dbReference type="EMBL" id="PPTA01000004">
    <property type="protein sequence ID" value="TFB04402.1"/>
    <property type="molecule type" value="Genomic_DNA"/>
</dbReference>
<evidence type="ECO:0000313" key="2">
    <source>
        <dbReference type="EMBL" id="TFB04402.1"/>
    </source>
</evidence>
<protein>
    <submittedName>
        <fullName evidence="2">Uncharacterized protein</fullName>
    </submittedName>
</protein>
<feature type="region of interest" description="Disordered" evidence="1">
    <location>
        <begin position="1"/>
        <end position="24"/>
    </location>
</feature>
<sequence length="159" mass="17426">MTMSFDVDASPVTSTGSSPDNSRVDYDGASIRGEIFSYSSQPASASPALVPLAGRWACLMVTPIGLLLVWKADVIVRNHGFSKTTVEVEPFPQKGLAHSLRGKSLLVPIALRRPDDLSSSLKINSANSTTRSRYEYLLRWRCANAWHALGRRRQPLALV</sequence>
<dbReference type="GeneID" id="300575325"/>
<evidence type="ECO:0000256" key="1">
    <source>
        <dbReference type="SAM" id="MobiDB-lite"/>
    </source>
</evidence>